<reference evidence="3" key="1">
    <citation type="journal article" date="2019" name="Int. J. Syst. Evol. Microbiol.">
        <title>The Global Catalogue of Microorganisms (GCM) 10K type strain sequencing project: providing services to taxonomists for standard genome sequencing and annotation.</title>
        <authorList>
            <consortium name="The Broad Institute Genomics Platform"/>
            <consortium name="The Broad Institute Genome Sequencing Center for Infectious Disease"/>
            <person name="Wu L."/>
            <person name="Ma J."/>
        </authorList>
    </citation>
    <scope>NUCLEOTIDE SEQUENCE [LARGE SCALE GENOMIC DNA]</scope>
    <source>
        <strain evidence="3">CGMCC 1.12151</strain>
    </source>
</reference>
<comment type="similarity">
    <text evidence="1">Belongs to the cycloisomerase 2 family.</text>
</comment>
<evidence type="ECO:0000313" key="2">
    <source>
        <dbReference type="EMBL" id="MFC4711550.1"/>
    </source>
</evidence>
<sequence length="345" mass="36802">MTSAYILSGSYAAAEQAGITLWELELSSGALTKKAAIAGVERPSFLAVHPTGRTFAAVSETGNGEVIAYWINPQSGAIQELNRQSANGDHPAHVTIDEDGQWALTVTYSGATVSAYPLLADGSLGEMADSKRHEGTGADTDRQDAAHPHSIFQMPGTNRFFVSDLGMDAIIRYRLDMHTGKLEQEALVKTEPGAGPRHMAFHPSASFAYGVNELNSTVSVYKLDGNQLEEVQTLSTVPETFSGNNTAAEIVVSDDGQFVYVSNRGHNSLAVFGVAEGLLNALGHRDAGGAGPRHFTLVNNSTWMIIANEQSGTISSKKIDDNGMPGETAYSVQTIEPVCVRPLKY</sequence>
<protein>
    <submittedName>
        <fullName evidence="2">Lactonase family protein</fullName>
    </submittedName>
</protein>
<dbReference type="Proteomes" id="UP001595932">
    <property type="component" value="Unassembled WGS sequence"/>
</dbReference>
<dbReference type="RefSeq" id="WP_377276114.1">
    <property type="nucleotide sequence ID" value="NZ_JBHSGL010000002.1"/>
</dbReference>
<dbReference type="PANTHER" id="PTHR30344:SF1">
    <property type="entry name" value="6-PHOSPHOGLUCONOLACTONASE"/>
    <property type="match status" value="1"/>
</dbReference>
<comment type="caution">
    <text evidence="2">The sequence shown here is derived from an EMBL/GenBank/DDBJ whole genome shotgun (WGS) entry which is preliminary data.</text>
</comment>
<dbReference type="InterPro" id="IPR019405">
    <property type="entry name" value="Lactonase_7-beta_prop"/>
</dbReference>
<dbReference type="InterPro" id="IPR015943">
    <property type="entry name" value="WD40/YVTN_repeat-like_dom_sf"/>
</dbReference>
<organism evidence="2 3">
    <name type="scientific">Planococcus dechangensis</name>
    <dbReference type="NCBI Taxonomy" id="1176255"/>
    <lineage>
        <taxon>Bacteria</taxon>
        <taxon>Bacillati</taxon>
        <taxon>Bacillota</taxon>
        <taxon>Bacilli</taxon>
        <taxon>Bacillales</taxon>
        <taxon>Caryophanaceae</taxon>
        <taxon>Planococcus</taxon>
    </lineage>
</organism>
<dbReference type="SUPFAM" id="SSF51004">
    <property type="entry name" value="C-terminal (heme d1) domain of cytochrome cd1-nitrite reductase"/>
    <property type="match status" value="1"/>
</dbReference>
<proteinExistence type="inferred from homology"/>
<dbReference type="Gene3D" id="2.130.10.10">
    <property type="entry name" value="YVTN repeat-like/Quinoprotein amine dehydrogenase"/>
    <property type="match status" value="1"/>
</dbReference>
<evidence type="ECO:0000313" key="3">
    <source>
        <dbReference type="Proteomes" id="UP001595932"/>
    </source>
</evidence>
<keyword evidence="3" id="KW-1185">Reference proteome</keyword>
<name>A0ABV9M7P8_9BACL</name>
<dbReference type="InterPro" id="IPR050282">
    <property type="entry name" value="Cycloisomerase_2"/>
</dbReference>
<accession>A0ABV9M7P8</accession>
<evidence type="ECO:0000256" key="1">
    <source>
        <dbReference type="ARBA" id="ARBA00005564"/>
    </source>
</evidence>
<dbReference type="InterPro" id="IPR011048">
    <property type="entry name" value="Haem_d1_sf"/>
</dbReference>
<dbReference type="PANTHER" id="PTHR30344">
    <property type="entry name" value="6-PHOSPHOGLUCONOLACTONASE-RELATED"/>
    <property type="match status" value="1"/>
</dbReference>
<gene>
    <name evidence="2" type="ORF">ACFO5U_01685</name>
</gene>
<dbReference type="Pfam" id="PF10282">
    <property type="entry name" value="Lactonase"/>
    <property type="match status" value="1"/>
</dbReference>
<dbReference type="EMBL" id="JBHSGL010000002">
    <property type="protein sequence ID" value="MFC4711550.1"/>
    <property type="molecule type" value="Genomic_DNA"/>
</dbReference>